<evidence type="ECO:0000313" key="1">
    <source>
        <dbReference type="EMBL" id="MCX2818708.1"/>
    </source>
</evidence>
<dbReference type="RefSeq" id="WP_266086550.1">
    <property type="nucleotide sequence ID" value="NZ_RKLV01000004.1"/>
</dbReference>
<proteinExistence type="predicted"/>
<organism evidence="1 2">
    <name type="scientific">Halorutilus salinus</name>
    <dbReference type="NCBI Taxonomy" id="2487751"/>
    <lineage>
        <taxon>Archaea</taxon>
        <taxon>Methanobacteriati</taxon>
        <taxon>Methanobacteriota</taxon>
        <taxon>Stenosarchaea group</taxon>
        <taxon>Halobacteria</taxon>
        <taxon>Halorutilales</taxon>
        <taxon>Halorutilaceae</taxon>
        <taxon>Halorutilus</taxon>
    </lineage>
</organism>
<name>A0A9Q4GID6_9EURY</name>
<accession>A0A9Q4GID6</accession>
<sequence>MRIYVDATTVISLGTAGELELLTKLDGEPVVPPTVLEEVTTEPAHANVETSPEHGELKMAETYEGKVDRAREILDENEENGDVQIVAGVLANDDTAVVSDDRRVRTVSDGLGATVTGTVGVVVRAVNEGMPVDEAKDTVRRLDGNGLHLTAELREKAYALIERAGSSA</sequence>
<reference evidence="1" key="1">
    <citation type="submission" date="2022-09" db="EMBL/GenBank/DDBJ databases">
        <title>Haloadaptaus new haloarchaeum isolated from saline soil.</title>
        <authorList>
            <person name="Duran-Viseras A."/>
            <person name="Sanchez-Porro C."/>
            <person name="Ventosa A."/>
        </authorList>
    </citation>
    <scope>NUCLEOTIDE SEQUENCE</scope>
    <source>
        <strain evidence="1">F3-133</strain>
    </source>
</reference>
<dbReference type="PANTHER" id="PTHR39550">
    <property type="entry name" value="SLL0658 PROTEIN"/>
    <property type="match status" value="1"/>
</dbReference>
<dbReference type="Pfam" id="PF11848">
    <property type="entry name" value="DUF3368"/>
    <property type="match status" value="1"/>
</dbReference>
<evidence type="ECO:0000313" key="2">
    <source>
        <dbReference type="Proteomes" id="UP001149411"/>
    </source>
</evidence>
<evidence type="ECO:0008006" key="3">
    <source>
        <dbReference type="Google" id="ProtNLM"/>
    </source>
</evidence>
<dbReference type="Proteomes" id="UP001149411">
    <property type="component" value="Unassembled WGS sequence"/>
</dbReference>
<dbReference type="AlphaFoldDB" id="A0A9Q4GID6"/>
<dbReference type="InterPro" id="IPR021799">
    <property type="entry name" value="PIN-like_prokaryotic"/>
</dbReference>
<comment type="caution">
    <text evidence="1">The sequence shown here is derived from an EMBL/GenBank/DDBJ whole genome shotgun (WGS) entry which is preliminary data.</text>
</comment>
<dbReference type="PANTHER" id="PTHR39550:SF1">
    <property type="entry name" value="SLL0658 PROTEIN"/>
    <property type="match status" value="1"/>
</dbReference>
<gene>
    <name evidence="1" type="ORF">EGH25_05000</name>
</gene>
<dbReference type="EMBL" id="RKLV01000004">
    <property type="protein sequence ID" value="MCX2818708.1"/>
    <property type="molecule type" value="Genomic_DNA"/>
</dbReference>
<protein>
    <recommendedName>
        <fullName evidence="3">Nucleic acid-binding protein, contains PIN domain</fullName>
    </recommendedName>
</protein>
<keyword evidence="2" id="KW-1185">Reference proteome</keyword>